<dbReference type="EMBL" id="OX596117">
    <property type="protein sequence ID" value="CAI9708678.1"/>
    <property type="molecule type" value="Genomic_DNA"/>
</dbReference>
<protein>
    <submittedName>
        <fullName evidence="1">Uncharacterized protein</fullName>
    </submittedName>
</protein>
<evidence type="ECO:0000313" key="2">
    <source>
        <dbReference type="Proteomes" id="UP001162501"/>
    </source>
</evidence>
<sequence>MGHGPPRGLGMKAAPRTPSQATGVGQGCTVGADRVLQNLIKACSLRIRGVGTIPRSRQCKLLTCKINCAYAEFGGGKRRHAAYVCTEPGAHAPVHIVSVRTEHLPHAPGRASPPARFRRRRSATCWPRSRRTEGARRDKRPRPGGPATGPPPDAPPPGPGPAL</sequence>
<accession>A0ACB0F854</accession>
<organism evidence="1 2">
    <name type="scientific">Rangifer tarandus platyrhynchus</name>
    <name type="common">Svalbard reindeer</name>
    <dbReference type="NCBI Taxonomy" id="3082113"/>
    <lineage>
        <taxon>Eukaryota</taxon>
        <taxon>Metazoa</taxon>
        <taxon>Chordata</taxon>
        <taxon>Craniata</taxon>
        <taxon>Vertebrata</taxon>
        <taxon>Euteleostomi</taxon>
        <taxon>Mammalia</taxon>
        <taxon>Eutheria</taxon>
        <taxon>Laurasiatheria</taxon>
        <taxon>Artiodactyla</taxon>
        <taxon>Ruminantia</taxon>
        <taxon>Pecora</taxon>
        <taxon>Cervidae</taxon>
        <taxon>Odocoileinae</taxon>
        <taxon>Rangifer</taxon>
    </lineage>
</organism>
<proteinExistence type="predicted"/>
<reference evidence="1" key="1">
    <citation type="submission" date="2023-05" db="EMBL/GenBank/DDBJ databases">
        <authorList>
            <consortium name="ELIXIR-Norway"/>
        </authorList>
    </citation>
    <scope>NUCLEOTIDE SEQUENCE</scope>
</reference>
<evidence type="ECO:0000313" key="1">
    <source>
        <dbReference type="EMBL" id="CAI9708678.1"/>
    </source>
</evidence>
<dbReference type="Proteomes" id="UP001162501">
    <property type="component" value="Chromosome 33"/>
</dbReference>
<gene>
    <name evidence="1" type="ORF">MRATA1EN3_LOCUS19891</name>
</gene>
<name>A0ACB0F854_RANTA</name>